<feature type="domain" description="Glycosyl transferase family 1" evidence="1">
    <location>
        <begin position="187"/>
        <end position="356"/>
    </location>
</feature>
<comment type="caution">
    <text evidence="2">The sequence shown here is derived from an EMBL/GenBank/DDBJ whole genome shotgun (WGS) entry which is preliminary data.</text>
</comment>
<dbReference type="InterPro" id="IPR001296">
    <property type="entry name" value="Glyco_trans_1"/>
</dbReference>
<organism evidence="2 3">
    <name type="scientific">Candidatus Kuenenbacteria bacterium CG08_land_8_20_14_0_20_37_23</name>
    <dbReference type="NCBI Taxonomy" id="1974617"/>
    <lineage>
        <taxon>Bacteria</taxon>
        <taxon>Candidatus Kueneniibacteriota</taxon>
    </lineage>
</organism>
<dbReference type="AlphaFoldDB" id="A0A2M6XST9"/>
<dbReference type="Pfam" id="PF00534">
    <property type="entry name" value="Glycos_transf_1"/>
    <property type="match status" value="1"/>
</dbReference>
<dbReference type="CDD" id="cd03801">
    <property type="entry name" value="GT4_PimA-like"/>
    <property type="match status" value="1"/>
</dbReference>
<proteinExistence type="predicted"/>
<gene>
    <name evidence="2" type="ORF">COT27_01735</name>
</gene>
<dbReference type="GO" id="GO:0016758">
    <property type="term" value="F:hexosyltransferase activity"/>
    <property type="evidence" value="ECO:0007669"/>
    <property type="project" value="TreeGrafter"/>
</dbReference>
<name>A0A2M6XST9_9BACT</name>
<dbReference type="EMBL" id="PEXX01000033">
    <property type="protein sequence ID" value="PIU10702.1"/>
    <property type="molecule type" value="Genomic_DNA"/>
</dbReference>
<dbReference type="SUPFAM" id="SSF53756">
    <property type="entry name" value="UDP-Glycosyltransferase/glycogen phosphorylase"/>
    <property type="match status" value="1"/>
</dbReference>
<evidence type="ECO:0000313" key="2">
    <source>
        <dbReference type="EMBL" id="PIU10702.1"/>
    </source>
</evidence>
<evidence type="ECO:0000259" key="1">
    <source>
        <dbReference type="Pfam" id="PF00534"/>
    </source>
</evidence>
<dbReference type="Gene3D" id="3.40.50.2000">
    <property type="entry name" value="Glycogen Phosphorylase B"/>
    <property type="match status" value="2"/>
</dbReference>
<evidence type="ECO:0000313" key="3">
    <source>
        <dbReference type="Proteomes" id="UP000230586"/>
    </source>
</evidence>
<dbReference type="PANTHER" id="PTHR45947:SF3">
    <property type="entry name" value="SULFOQUINOVOSYL TRANSFERASE SQD2"/>
    <property type="match status" value="1"/>
</dbReference>
<accession>A0A2M6XST9</accession>
<reference evidence="3" key="1">
    <citation type="submission" date="2017-09" db="EMBL/GenBank/DDBJ databases">
        <title>Depth-based differentiation of microbial function through sediment-hosted aquifers and enrichment of novel symbionts in the deep terrestrial subsurface.</title>
        <authorList>
            <person name="Probst A.J."/>
            <person name="Ladd B."/>
            <person name="Jarett J.K."/>
            <person name="Geller-Mcgrath D.E."/>
            <person name="Sieber C.M.K."/>
            <person name="Emerson J.B."/>
            <person name="Anantharaman K."/>
            <person name="Thomas B.C."/>
            <person name="Malmstrom R."/>
            <person name="Stieglmeier M."/>
            <person name="Klingl A."/>
            <person name="Woyke T."/>
            <person name="Ryan C.M."/>
            <person name="Banfield J.F."/>
        </authorList>
    </citation>
    <scope>NUCLEOTIDE SEQUENCE [LARGE SCALE GENOMIC DNA]</scope>
</reference>
<dbReference type="InterPro" id="IPR050194">
    <property type="entry name" value="Glycosyltransferase_grp1"/>
</dbReference>
<sequence length="380" mass="42852">MRVAHIVCKFPPYQSGMGNAACEQAIGTARNNQVVVFALNGGLEKVQHDGFKTVWLKPWLKIGNGGFCFSLLWQLRDFDIIQLHYPFFGGQEIIWFGKKFGFFKKQKLLIYYHMDVEFDNFLLKILSLPSRLLQESLFKMAGKIACSTIDYVEHADIKNIYKKNKNKFVEIPFGARQLSADSYQSTINKQKLDISADEKIVLFVGNLDKAHYFKGVDVLIRAFSYVIKKNEKTRLIVVGAGNLLEKYKACAAKENSLGKIIFAGKTDDRALAAYYQMCDICVAPAINKSEAFSLTMLEAKSFGKAVIASDLPGVRQVASFMRSGFLVKPCDAADLAQKMAELLKNDQLRLQMGKAGLEQIKAEYNWQAHTKKLETVYKSI</sequence>
<protein>
    <recommendedName>
        <fullName evidence="1">Glycosyl transferase family 1 domain-containing protein</fullName>
    </recommendedName>
</protein>
<dbReference type="PANTHER" id="PTHR45947">
    <property type="entry name" value="SULFOQUINOVOSYL TRANSFERASE SQD2"/>
    <property type="match status" value="1"/>
</dbReference>
<dbReference type="Proteomes" id="UP000230586">
    <property type="component" value="Unassembled WGS sequence"/>
</dbReference>